<accession>A0A1G7N7Q8</accession>
<name>A0A1G7N7Q8_9BACT</name>
<evidence type="ECO:0000313" key="1">
    <source>
        <dbReference type="EMBL" id="SDF69370.1"/>
    </source>
</evidence>
<dbReference type="AlphaFoldDB" id="A0A1G7N7Q8"/>
<reference evidence="2" key="1">
    <citation type="submission" date="2016-10" db="EMBL/GenBank/DDBJ databases">
        <authorList>
            <person name="Varghese N."/>
            <person name="Submissions S."/>
        </authorList>
    </citation>
    <scope>NUCLEOTIDE SEQUENCE [LARGE SCALE GENOMIC DNA]</scope>
    <source>
        <strain evidence="2">KHC7</strain>
    </source>
</reference>
<evidence type="ECO:0000313" key="2">
    <source>
        <dbReference type="Proteomes" id="UP000199355"/>
    </source>
</evidence>
<dbReference type="NCBIfam" id="NF045672">
    <property type="entry name" value="MCP_gp7_epsi_15"/>
    <property type="match status" value="1"/>
</dbReference>
<dbReference type="EMBL" id="FNBX01000010">
    <property type="protein sequence ID" value="SDF69370.1"/>
    <property type="molecule type" value="Genomic_DNA"/>
</dbReference>
<dbReference type="Proteomes" id="UP000199355">
    <property type="component" value="Unassembled WGS sequence"/>
</dbReference>
<proteinExistence type="predicted"/>
<dbReference type="SUPFAM" id="SSF56563">
    <property type="entry name" value="Major capsid protein gp5"/>
    <property type="match status" value="1"/>
</dbReference>
<protein>
    <recommendedName>
        <fullName evidence="3">Phage major capsid protein</fullName>
    </recommendedName>
</protein>
<sequence length="177" mass="19045">MKAKAASLTFTKTFFKGDNTTSATEFDGLEKRVTGDQALTYSDALTLDKVDELIDAVVGAPTALFMNKTTRRQINALMRAAGQATEVVNDAFGRQVNAYAGIPIGVVEEDKDGNAILSDGEIYALRFGVQEYVSGLQAGGMEVIDLGLNRTQYETLIEWICGVAVFHPKAAARLSAE</sequence>
<organism evidence="1 2">
    <name type="scientific">Desulfovibrio legallii</name>
    <dbReference type="NCBI Taxonomy" id="571438"/>
    <lineage>
        <taxon>Bacteria</taxon>
        <taxon>Pseudomonadati</taxon>
        <taxon>Thermodesulfobacteriota</taxon>
        <taxon>Desulfovibrionia</taxon>
        <taxon>Desulfovibrionales</taxon>
        <taxon>Desulfovibrionaceae</taxon>
        <taxon>Desulfovibrio</taxon>
    </lineage>
</organism>
<dbReference type="OrthoDB" id="1630256at2"/>
<evidence type="ECO:0008006" key="3">
    <source>
        <dbReference type="Google" id="ProtNLM"/>
    </source>
</evidence>
<dbReference type="InterPro" id="IPR048813">
    <property type="entry name" value="GP7-like"/>
</dbReference>
<gene>
    <name evidence="1" type="ORF">SAMN05192586_110108</name>
</gene>
<keyword evidence="2" id="KW-1185">Reference proteome</keyword>
<dbReference type="STRING" id="571438.SAMN05192586_110108"/>